<evidence type="ECO:0000256" key="5">
    <source>
        <dbReference type="ARBA" id="ARBA00022989"/>
    </source>
</evidence>
<dbReference type="InterPro" id="IPR000515">
    <property type="entry name" value="MetI-like"/>
</dbReference>
<comment type="similarity">
    <text evidence="7">Belongs to the binding-protein-dependent transport system permease family.</text>
</comment>
<dbReference type="InterPro" id="IPR035906">
    <property type="entry name" value="MetI-like_sf"/>
</dbReference>
<dbReference type="EMBL" id="JAUBDH010000008">
    <property type="protein sequence ID" value="MDW0110862.1"/>
    <property type="molecule type" value="Genomic_DNA"/>
</dbReference>
<evidence type="ECO:0000256" key="6">
    <source>
        <dbReference type="ARBA" id="ARBA00023136"/>
    </source>
</evidence>
<dbReference type="PANTHER" id="PTHR30151">
    <property type="entry name" value="ALKANE SULFONATE ABC TRANSPORTER-RELATED, MEMBRANE SUBUNIT"/>
    <property type="match status" value="1"/>
</dbReference>
<dbReference type="RefSeq" id="WP_317936433.1">
    <property type="nucleotide sequence ID" value="NZ_JAUBDH010000008.1"/>
</dbReference>
<comment type="caution">
    <text evidence="9">The sequence shown here is derived from an EMBL/GenBank/DDBJ whole genome shotgun (WGS) entry which is preliminary data.</text>
</comment>
<proteinExistence type="inferred from homology"/>
<keyword evidence="2 7" id="KW-0813">Transport</keyword>
<evidence type="ECO:0000256" key="2">
    <source>
        <dbReference type="ARBA" id="ARBA00022448"/>
    </source>
</evidence>
<comment type="subcellular location">
    <subcellularLocation>
        <location evidence="1 7">Cell membrane</location>
        <topology evidence="1 7">Multi-pass membrane protein</topology>
    </subcellularLocation>
</comment>
<name>A0ABU4G1K9_9BACL</name>
<keyword evidence="4 7" id="KW-0812">Transmembrane</keyword>
<evidence type="ECO:0000256" key="7">
    <source>
        <dbReference type="RuleBase" id="RU363032"/>
    </source>
</evidence>
<dbReference type="Pfam" id="PF00528">
    <property type="entry name" value="BPD_transp_1"/>
    <property type="match status" value="1"/>
</dbReference>
<reference evidence="9 10" key="1">
    <citation type="submission" date="2023-06" db="EMBL/GenBank/DDBJ databases">
        <title>Sporosarcina sp. nov., isolated from Korean traditional fermented seafood 'Jeotgal'.</title>
        <authorList>
            <person name="Yang A.-I."/>
            <person name="Shin N.-R."/>
        </authorList>
    </citation>
    <scope>NUCLEOTIDE SEQUENCE [LARGE SCALE GENOMIC DNA]</scope>
    <source>
        <strain evidence="9 10">KCTC3840</strain>
    </source>
</reference>
<sequence length="261" mass="28854">MSTAVKKGWRPLAVFILLLILWEGIARVLSVPSWLLPLPTQIAKEAFTGYALFTPHILSTITLSASGYLIGISVGICVAILLFRIPILQQAFYPLLILSQNIPIIVLAPLLVIWFGFGMLPKIIVIVLVVFFPVTIAALDGFRQTDRDMLHYLKMIGASDRQIFWKLQWPHSLASLFSGLKIAATYSVMGAVISEWLGANKGIGVYMTLASSSFKTDRVFVAIVLIMILSLLYFGIILIVEKSLLKWRGQGRSESNGTTNT</sequence>
<dbReference type="PANTHER" id="PTHR30151:SF20">
    <property type="entry name" value="ABC TRANSPORTER PERMEASE PROTEIN HI_0355-RELATED"/>
    <property type="match status" value="1"/>
</dbReference>
<feature type="transmembrane region" description="Helical" evidence="7">
    <location>
        <begin position="123"/>
        <end position="142"/>
    </location>
</feature>
<feature type="transmembrane region" description="Helical" evidence="7">
    <location>
        <begin position="219"/>
        <end position="240"/>
    </location>
</feature>
<dbReference type="Proteomes" id="UP001280629">
    <property type="component" value="Unassembled WGS sequence"/>
</dbReference>
<organism evidence="9 10">
    <name type="scientific">Sporosarcina aquimarina</name>
    <dbReference type="NCBI Taxonomy" id="114975"/>
    <lineage>
        <taxon>Bacteria</taxon>
        <taxon>Bacillati</taxon>
        <taxon>Bacillota</taxon>
        <taxon>Bacilli</taxon>
        <taxon>Bacillales</taxon>
        <taxon>Caryophanaceae</taxon>
        <taxon>Sporosarcina</taxon>
    </lineage>
</organism>
<keyword evidence="10" id="KW-1185">Reference proteome</keyword>
<dbReference type="Gene3D" id="1.10.3720.10">
    <property type="entry name" value="MetI-like"/>
    <property type="match status" value="1"/>
</dbReference>
<evidence type="ECO:0000313" key="9">
    <source>
        <dbReference type="EMBL" id="MDW0110862.1"/>
    </source>
</evidence>
<evidence type="ECO:0000313" key="10">
    <source>
        <dbReference type="Proteomes" id="UP001280629"/>
    </source>
</evidence>
<gene>
    <name evidence="9" type="ORF">QT716_12520</name>
</gene>
<feature type="transmembrane region" description="Helical" evidence="7">
    <location>
        <begin position="173"/>
        <end position="199"/>
    </location>
</feature>
<protein>
    <submittedName>
        <fullName evidence="9">ABC transporter permease</fullName>
    </submittedName>
</protein>
<feature type="domain" description="ABC transmembrane type-1" evidence="8">
    <location>
        <begin position="57"/>
        <end position="238"/>
    </location>
</feature>
<evidence type="ECO:0000256" key="1">
    <source>
        <dbReference type="ARBA" id="ARBA00004651"/>
    </source>
</evidence>
<feature type="transmembrane region" description="Helical" evidence="7">
    <location>
        <begin position="57"/>
        <end position="83"/>
    </location>
</feature>
<evidence type="ECO:0000259" key="8">
    <source>
        <dbReference type="PROSITE" id="PS50928"/>
    </source>
</evidence>
<evidence type="ECO:0000256" key="4">
    <source>
        <dbReference type="ARBA" id="ARBA00022692"/>
    </source>
</evidence>
<feature type="transmembrane region" description="Helical" evidence="7">
    <location>
        <begin position="95"/>
        <end position="117"/>
    </location>
</feature>
<keyword evidence="5 7" id="KW-1133">Transmembrane helix</keyword>
<dbReference type="CDD" id="cd06261">
    <property type="entry name" value="TM_PBP2"/>
    <property type="match status" value="1"/>
</dbReference>
<accession>A0ABU4G1K9</accession>
<dbReference type="PROSITE" id="PS50928">
    <property type="entry name" value="ABC_TM1"/>
    <property type="match status" value="1"/>
</dbReference>
<dbReference type="SUPFAM" id="SSF161098">
    <property type="entry name" value="MetI-like"/>
    <property type="match status" value="1"/>
</dbReference>
<evidence type="ECO:0000256" key="3">
    <source>
        <dbReference type="ARBA" id="ARBA00022475"/>
    </source>
</evidence>
<keyword evidence="6 7" id="KW-0472">Membrane</keyword>
<keyword evidence="3" id="KW-1003">Cell membrane</keyword>